<dbReference type="EMBL" id="JBGBPQ010000029">
    <property type="protein sequence ID" value="KAL1496505.1"/>
    <property type="molecule type" value="Genomic_DNA"/>
</dbReference>
<protein>
    <submittedName>
        <fullName evidence="1">Uncharacterized protein</fullName>
    </submittedName>
</protein>
<comment type="caution">
    <text evidence="1">The sequence shown here is derived from an EMBL/GenBank/DDBJ whole genome shotgun (WGS) entry which is preliminary data.</text>
</comment>
<proteinExistence type="predicted"/>
<sequence>MPVAPMARRGAARPAAPLAELNASETARCVRQVVGPFLRGAPAPLLLSFLTDVPSPFPLGLTAAAHAFPLALAGLGHAWSPAAKLPGLVRALQLLAAASPSLPALFADGADAALSGGASALHRSLLSAGVWLAAECASWPVCLAANYSRLPSHAACAARGSLCFANSGGGGGPAVSLLALLRAAAAAQEAGERADDQAAVHAAYLAGAAGGRLDERGALFLSLGACKGGGRARRVGGAEVCHRGAYEPLEALVGRGEGVRLADGTRPLLLHANGIHDRLHRVWWGEGRERRLPPRQNVSRRWREETVRRRSQWRHPVLLIDSVAGGTCSVTTLEKLLQM</sequence>
<evidence type="ECO:0000313" key="2">
    <source>
        <dbReference type="Proteomes" id="UP001515480"/>
    </source>
</evidence>
<dbReference type="AlphaFoldDB" id="A0AB34IG99"/>
<reference evidence="1 2" key="1">
    <citation type="journal article" date="2024" name="Science">
        <title>Giant polyketide synthase enzymes in the biosynthesis of giant marine polyether toxins.</title>
        <authorList>
            <person name="Fallon T.R."/>
            <person name="Shende V.V."/>
            <person name="Wierzbicki I.H."/>
            <person name="Pendleton A.L."/>
            <person name="Watervoot N.F."/>
            <person name="Auber R.P."/>
            <person name="Gonzalez D.J."/>
            <person name="Wisecaver J.H."/>
            <person name="Moore B.S."/>
        </authorList>
    </citation>
    <scope>NUCLEOTIDE SEQUENCE [LARGE SCALE GENOMIC DNA]</scope>
    <source>
        <strain evidence="1 2">12B1</strain>
    </source>
</reference>
<keyword evidence="2" id="KW-1185">Reference proteome</keyword>
<dbReference type="Proteomes" id="UP001515480">
    <property type="component" value="Unassembled WGS sequence"/>
</dbReference>
<name>A0AB34IG99_PRYPA</name>
<organism evidence="1 2">
    <name type="scientific">Prymnesium parvum</name>
    <name type="common">Toxic golden alga</name>
    <dbReference type="NCBI Taxonomy" id="97485"/>
    <lineage>
        <taxon>Eukaryota</taxon>
        <taxon>Haptista</taxon>
        <taxon>Haptophyta</taxon>
        <taxon>Prymnesiophyceae</taxon>
        <taxon>Prymnesiales</taxon>
        <taxon>Prymnesiaceae</taxon>
        <taxon>Prymnesium</taxon>
    </lineage>
</organism>
<accession>A0AB34IG99</accession>
<evidence type="ECO:0000313" key="1">
    <source>
        <dbReference type="EMBL" id="KAL1496505.1"/>
    </source>
</evidence>
<gene>
    <name evidence="1" type="ORF">AB1Y20_016459</name>
</gene>